<dbReference type="AlphaFoldDB" id="A0A2P7AXQ5"/>
<protein>
    <submittedName>
        <fullName evidence="2">Uncharacterized protein</fullName>
    </submittedName>
</protein>
<comment type="caution">
    <text evidence="2">The sequence shown here is derived from an EMBL/GenBank/DDBJ whole genome shotgun (WGS) entry which is preliminary data.</text>
</comment>
<keyword evidence="1" id="KW-0472">Membrane</keyword>
<accession>A0A2P7AXQ5</accession>
<evidence type="ECO:0000256" key="1">
    <source>
        <dbReference type="SAM" id="Phobius"/>
    </source>
</evidence>
<proteinExistence type="predicted"/>
<sequence>MRLYHEYAIAAACEVDLRSRYTCGADQLSCTVPAIDARRQRSMSDKRDARLKKLGVNAGPITFSTVFLIGVVVAIVIAWLLY</sequence>
<keyword evidence="1" id="KW-0812">Transmembrane</keyword>
<organism evidence="2 3">
    <name type="scientific">Phyllobacterium sophorae</name>
    <dbReference type="NCBI Taxonomy" id="1520277"/>
    <lineage>
        <taxon>Bacteria</taxon>
        <taxon>Pseudomonadati</taxon>
        <taxon>Pseudomonadota</taxon>
        <taxon>Alphaproteobacteria</taxon>
        <taxon>Hyphomicrobiales</taxon>
        <taxon>Phyllobacteriaceae</taxon>
        <taxon>Phyllobacterium</taxon>
    </lineage>
</organism>
<evidence type="ECO:0000313" key="3">
    <source>
        <dbReference type="Proteomes" id="UP000241764"/>
    </source>
</evidence>
<evidence type="ECO:0000313" key="2">
    <source>
        <dbReference type="EMBL" id="PSH58990.1"/>
    </source>
</evidence>
<reference evidence="3" key="1">
    <citation type="submission" date="2017-11" db="EMBL/GenBank/DDBJ databases">
        <authorList>
            <person name="Kuznetsova I."/>
            <person name="Sazanova A."/>
            <person name="Chirak E."/>
            <person name="Safronova V."/>
            <person name="Willems A."/>
        </authorList>
    </citation>
    <scope>NUCLEOTIDE SEQUENCE [LARGE SCALE GENOMIC DNA]</scope>
    <source>
        <strain evidence="3">CCBAU 03422</strain>
    </source>
</reference>
<gene>
    <name evidence="2" type="ORF">CU103_27355</name>
</gene>
<keyword evidence="3" id="KW-1185">Reference proteome</keyword>
<name>A0A2P7AXQ5_9HYPH</name>
<dbReference type="Proteomes" id="UP000241764">
    <property type="component" value="Unassembled WGS sequence"/>
</dbReference>
<dbReference type="EMBL" id="PGGM01000017">
    <property type="protein sequence ID" value="PSH58990.1"/>
    <property type="molecule type" value="Genomic_DNA"/>
</dbReference>
<feature type="transmembrane region" description="Helical" evidence="1">
    <location>
        <begin position="54"/>
        <end position="81"/>
    </location>
</feature>
<keyword evidence="1" id="KW-1133">Transmembrane helix</keyword>